<dbReference type="GO" id="GO:0016740">
    <property type="term" value="F:transferase activity"/>
    <property type="evidence" value="ECO:0007669"/>
    <property type="project" value="UniProtKB-KW"/>
</dbReference>
<dbReference type="CDD" id="cd01741">
    <property type="entry name" value="GATase1_1"/>
    <property type="match status" value="1"/>
</dbReference>
<dbReference type="InterPro" id="IPR029062">
    <property type="entry name" value="Class_I_gatase-like"/>
</dbReference>
<dbReference type="AlphaFoldDB" id="A0A401JEW9"/>
<dbReference type="RefSeq" id="WP_124704958.1">
    <property type="nucleotide sequence ID" value="NZ_BGOW01000017.1"/>
</dbReference>
<keyword evidence="3" id="KW-1185">Reference proteome</keyword>
<dbReference type="PANTHER" id="PTHR42695:SF5">
    <property type="entry name" value="GLUTAMINE AMIDOTRANSFERASE YLR126C-RELATED"/>
    <property type="match status" value="1"/>
</dbReference>
<keyword evidence="2" id="KW-0315">Glutamine amidotransferase</keyword>
<reference evidence="2 3" key="1">
    <citation type="journal article" date="2019" name="Front. Microbiol.">
        <title>Genomes of Neutrophilic Sulfur-Oxidizing Chemolithoautotrophs Representing 9 Proteobacterial Species From 8 Genera.</title>
        <authorList>
            <person name="Watanabe T."/>
            <person name="Kojima H."/>
            <person name="Umezawa K."/>
            <person name="Hori C."/>
            <person name="Takasuka T.E."/>
            <person name="Kato Y."/>
            <person name="Fukui M."/>
        </authorList>
    </citation>
    <scope>NUCLEOTIDE SEQUENCE [LARGE SCALE GENOMIC DNA]</scope>
    <source>
        <strain evidence="2 3">TTN</strain>
    </source>
</reference>
<gene>
    <name evidence="2" type="ORF">SFMTTN_1978</name>
</gene>
<dbReference type="InterPro" id="IPR017926">
    <property type="entry name" value="GATASE"/>
</dbReference>
<protein>
    <submittedName>
        <fullName evidence="2">Glutamine amidotransferase class-I</fullName>
    </submittedName>
</protein>
<feature type="domain" description="Glutamine amidotransferase" evidence="1">
    <location>
        <begin position="31"/>
        <end position="179"/>
    </location>
</feature>
<dbReference type="Gene3D" id="3.40.50.880">
    <property type="match status" value="1"/>
</dbReference>
<evidence type="ECO:0000313" key="3">
    <source>
        <dbReference type="Proteomes" id="UP000286806"/>
    </source>
</evidence>
<dbReference type="GO" id="GO:0005829">
    <property type="term" value="C:cytosol"/>
    <property type="evidence" value="ECO:0007669"/>
    <property type="project" value="TreeGrafter"/>
</dbReference>
<dbReference type="SUPFAM" id="SSF52317">
    <property type="entry name" value="Class I glutamine amidotransferase-like"/>
    <property type="match status" value="1"/>
</dbReference>
<dbReference type="PROSITE" id="PS51273">
    <property type="entry name" value="GATASE_TYPE_1"/>
    <property type="match status" value="1"/>
</dbReference>
<sequence>MKTVAIFRHTPSEGPGYFATFLNNHDIPWEIIKVDEGQPIPDDPTTHAGLVFMGGPMSVNDPLPWIPPILQLIRSAVAADVPVLGHCLGGQLISKALGGVVKRNPVKEIGWGQICATDNDAARAWLDGLTQFEGFHWHGETFSLPDTATHIMSSAHCENQAYVIGKHLAMQCHIEMTPTMIRSWCNSWADEIATSESPAVQTPEIMQANMEDQLSALNQVADRLYGRWIKGLAQ</sequence>
<comment type="caution">
    <text evidence="2">The sequence shown here is derived from an EMBL/GenBank/DDBJ whole genome shotgun (WGS) entry which is preliminary data.</text>
</comment>
<dbReference type="PANTHER" id="PTHR42695">
    <property type="entry name" value="GLUTAMINE AMIDOTRANSFERASE YLR126C-RELATED"/>
    <property type="match status" value="1"/>
</dbReference>
<evidence type="ECO:0000259" key="1">
    <source>
        <dbReference type="Pfam" id="PF00117"/>
    </source>
</evidence>
<proteinExistence type="predicted"/>
<evidence type="ECO:0000313" key="2">
    <source>
        <dbReference type="EMBL" id="GBL46166.1"/>
    </source>
</evidence>
<dbReference type="OrthoDB" id="9813383at2"/>
<dbReference type="EMBL" id="BGOW01000017">
    <property type="protein sequence ID" value="GBL46166.1"/>
    <property type="molecule type" value="Genomic_DNA"/>
</dbReference>
<organism evidence="2 3">
    <name type="scientific">Sulfuriferula multivorans</name>
    <dbReference type="NCBI Taxonomy" id="1559896"/>
    <lineage>
        <taxon>Bacteria</taxon>
        <taxon>Pseudomonadati</taxon>
        <taxon>Pseudomonadota</taxon>
        <taxon>Betaproteobacteria</taxon>
        <taxon>Nitrosomonadales</taxon>
        <taxon>Sulfuricellaceae</taxon>
        <taxon>Sulfuriferula</taxon>
    </lineage>
</organism>
<dbReference type="InterPro" id="IPR044992">
    <property type="entry name" value="ChyE-like"/>
</dbReference>
<dbReference type="Pfam" id="PF00117">
    <property type="entry name" value="GATase"/>
    <property type="match status" value="1"/>
</dbReference>
<keyword evidence="2" id="KW-0808">Transferase</keyword>
<dbReference type="Proteomes" id="UP000286806">
    <property type="component" value="Unassembled WGS sequence"/>
</dbReference>
<accession>A0A401JEW9</accession>
<name>A0A401JEW9_9PROT</name>